<dbReference type="PROSITE" id="PS51044">
    <property type="entry name" value="ZF_SP_RING"/>
    <property type="match status" value="1"/>
</dbReference>
<dbReference type="PANTHER" id="PTHR10782:SF4">
    <property type="entry name" value="TONALLI, ISOFORM E"/>
    <property type="match status" value="1"/>
</dbReference>
<accession>A0A5B8MRV0</accession>
<gene>
    <name evidence="7" type="ORF">A3770_08p51620</name>
</gene>
<dbReference type="PANTHER" id="PTHR10782">
    <property type="entry name" value="ZINC FINGER MIZ DOMAIN-CONTAINING PROTEIN"/>
    <property type="match status" value="1"/>
</dbReference>
<dbReference type="STRING" id="1764295.A0A5B8MRV0"/>
<dbReference type="Proteomes" id="UP000316726">
    <property type="component" value="Chromosome 8"/>
</dbReference>
<dbReference type="Gene3D" id="3.30.40.10">
    <property type="entry name" value="Zinc/RING finger domain, C3HC4 (zinc finger)"/>
    <property type="match status" value="2"/>
</dbReference>
<dbReference type="InterPro" id="IPR001965">
    <property type="entry name" value="Znf_PHD"/>
</dbReference>
<dbReference type="InterPro" id="IPR004181">
    <property type="entry name" value="Znf_MIZ"/>
</dbReference>
<feature type="domain" description="SP-RING-type" evidence="6">
    <location>
        <begin position="484"/>
        <end position="565"/>
    </location>
</feature>
<sequence length="756" mass="84811">MEATSDAEATEGHLRKLPTDLRKQVEEVNALVDLPVEGYYIWLKYVVSNIFRVAELNKVLSLLMSRTKARVPSLGSMSKRDKLTYLLQKLALDPRCYMSMKDGAPNSENFLVTSPLTSRLEEAVNPDIHPGFIIKLVYYQVMKVGGFRYSYHNQMLRKDMVDAMGPLDPGQYSLALLRQGKNTAALVRSFSGVRNDSVKFRVSKSAGSPLKLRIKREAMEKTSMNAQLGSAFGEESGAAGPGPSSSAPAAIVVDCICGNNSVPAGAAFLPQNPMLQCKNCGVWQHVKCIMGAGKDKSPKVKMCFKCRVLMADPFYIPSPTLQLSQYYAVTREGGQNEHMYRKNVCTYRRGFMLDDKAYRALFSAAPKKVYLGLACLLVEDKIQNRIHLPKSADVTFNGRNVKIYNRCSNKDLSDNTRDMIVDISAYAHRGLNTITMCTRDTRNFVMIVQLYEDENLENVKRHMKRQPELRDELVKRVKGLFKMRGSELGFSSIQMSLICPLGGTRMKVPVKSDACKHQKCFDLDPFLKAAQKTKKWQCPHCRKAIQICDLEEDQYVKKILELNGSVECIELNDEGKWRPYNGKDGPYFDFDVPAPLEEEESESEEIDEEEEMRRAAGELEAQGIKKRPRPEPEVVSLLSSDEEDEVIVPGQRFGDRNPSIHEQEDELWRLATQVTAIPGLAAPSRIQYGDLPCSPYGTPAQPYGNWVPPHARKPRTVVHRTPGVPQTRIATPATVTTTPRTVTTTTTTTTTVIELD</sequence>
<evidence type="ECO:0000313" key="7">
    <source>
        <dbReference type="EMBL" id="QDZ22644.1"/>
    </source>
</evidence>
<dbReference type="GO" id="GO:0016925">
    <property type="term" value="P:protein sumoylation"/>
    <property type="evidence" value="ECO:0007669"/>
    <property type="project" value="TreeGrafter"/>
</dbReference>
<keyword evidence="2 4" id="KW-0863">Zinc-finger</keyword>
<evidence type="ECO:0000259" key="6">
    <source>
        <dbReference type="PROSITE" id="PS51044"/>
    </source>
</evidence>
<keyword evidence="8" id="KW-1185">Reference proteome</keyword>
<dbReference type="GO" id="GO:0000785">
    <property type="term" value="C:chromatin"/>
    <property type="evidence" value="ECO:0007669"/>
    <property type="project" value="TreeGrafter"/>
</dbReference>
<feature type="region of interest" description="Disordered" evidence="5">
    <location>
        <begin position="622"/>
        <end position="643"/>
    </location>
</feature>
<dbReference type="GO" id="GO:0008270">
    <property type="term" value="F:zinc ion binding"/>
    <property type="evidence" value="ECO:0007669"/>
    <property type="project" value="UniProtKB-KW"/>
</dbReference>
<keyword evidence="3" id="KW-0862">Zinc</keyword>
<dbReference type="GO" id="GO:0061665">
    <property type="term" value="F:SUMO ligase activity"/>
    <property type="evidence" value="ECO:0007669"/>
    <property type="project" value="TreeGrafter"/>
</dbReference>
<evidence type="ECO:0000313" key="8">
    <source>
        <dbReference type="Proteomes" id="UP000316726"/>
    </source>
</evidence>
<protein>
    <submittedName>
        <fullName evidence="7">E3 SUMO-protein ligase</fullName>
    </submittedName>
</protein>
<evidence type="ECO:0000256" key="5">
    <source>
        <dbReference type="SAM" id="MobiDB-lite"/>
    </source>
</evidence>
<organism evidence="7 8">
    <name type="scientific">Chloropicon primus</name>
    <dbReference type="NCBI Taxonomy" id="1764295"/>
    <lineage>
        <taxon>Eukaryota</taxon>
        <taxon>Viridiplantae</taxon>
        <taxon>Chlorophyta</taxon>
        <taxon>Chloropicophyceae</taxon>
        <taxon>Chloropicales</taxon>
        <taxon>Chloropicaceae</taxon>
        <taxon>Chloropicon</taxon>
    </lineage>
</organism>
<name>A0A5B8MRV0_9CHLO</name>
<dbReference type="SMART" id="SM00249">
    <property type="entry name" value="PHD"/>
    <property type="match status" value="1"/>
</dbReference>
<evidence type="ECO:0000256" key="4">
    <source>
        <dbReference type="PROSITE-ProRule" id="PRU00452"/>
    </source>
</evidence>
<dbReference type="SUPFAM" id="SSF57903">
    <property type="entry name" value="FYVE/PHD zinc finger"/>
    <property type="match status" value="1"/>
</dbReference>
<dbReference type="OrthoDB" id="28127at2759"/>
<keyword evidence="1" id="KW-0479">Metal-binding</keyword>
<evidence type="ECO:0000256" key="2">
    <source>
        <dbReference type="ARBA" id="ARBA00022771"/>
    </source>
</evidence>
<keyword evidence="7" id="KW-0436">Ligase</keyword>
<evidence type="ECO:0000256" key="1">
    <source>
        <dbReference type="ARBA" id="ARBA00022723"/>
    </source>
</evidence>
<evidence type="ECO:0000256" key="3">
    <source>
        <dbReference type="ARBA" id="ARBA00022833"/>
    </source>
</evidence>
<dbReference type="CDD" id="cd16650">
    <property type="entry name" value="SP-RING_PIAS-like"/>
    <property type="match status" value="1"/>
</dbReference>
<dbReference type="InterPro" id="IPR013083">
    <property type="entry name" value="Znf_RING/FYVE/PHD"/>
</dbReference>
<dbReference type="InterPro" id="IPR011011">
    <property type="entry name" value="Znf_FYVE_PHD"/>
</dbReference>
<dbReference type="AlphaFoldDB" id="A0A5B8MRV0"/>
<dbReference type="Pfam" id="PF02891">
    <property type="entry name" value="zf-MIZ"/>
    <property type="match status" value="1"/>
</dbReference>
<reference evidence="7 8" key="1">
    <citation type="submission" date="2018-07" db="EMBL/GenBank/DDBJ databases">
        <title>The complete nuclear genome of the prasinophyte Chloropicon primus (CCMP1205).</title>
        <authorList>
            <person name="Pombert J.-F."/>
            <person name="Otis C."/>
            <person name="Turmel M."/>
            <person name="Lemieux C."/>
        </authorList>
    </citation>
    <scope>NUCLEOTIDE SEQUENCE [LARGE SCALE GENOMIC DNA]</scope>
    <source>
        <strain evidence="7 8">CCMP1205</strain>
    </source>
</reference>
<dbReference type="GO" id="GO:0016874">
    <property type="term" value="F:ligase activity"/>
    <property type="evidence" value="ECO:0007669"/>
    <property type="project" value="UniProtKB-KW"/>
</dbReference>
<proteinExistence type="predicted"/>
<dbReference type="EMBL" id="CP031041">
    <property type="protein sequence ID" value="QDZ22644.1"/>
    <property type="molecule type" value="Genomic_DNA"/>
</dbReference>